<dbReference type="HAMAP" id="MF_00323">
    <property type="entry name" value="Ferrochelatase"/>
    <property type="match status" value="1"/>
</dbReference>
<evidence type="ECO:0000256" key="8">
    <source>
        <dbReference type="ARBA" id="ARBA00049380"/>
    </source>
</evidence>
<dbReference type="EnsemblPlants" id="Pp3c11_6350V3.1">
    <property type="protein sequence ID" value="Pp3c11_6350V3.1"/>
    <property type="gene ID" value="Pp3c11_6350"/>
</dbReference>
<dbReference type="AlphaFoldDB" id="A0A2K1JTP6"/>
<dbReference type="SUPFAM" id="SSF53800">
    <property type="entry name" value="Chelatase"/>
    <property type="match status" value="1"/>
</dbReference>
<reference evidence="10 12" key="1">
    <citation type="journal article" date="2008" name="Science">
        <title>The Physcomitrella genome reveals evolutionary insights into the conquest of land by plants.</title>
        <authorList>
            <person name="Rensing S."/>
            <person name="Lang D."/>
            <person name="Zimmer A."/>
            <person name="Terry A."/>
            <person name="Salamov A."/>
            <person name="Shapiro H."/>
            <person name="Nishiyama T."/>
            <person name="Perroud P.-F."/>
            <person name="Lindquist E."/>
            <person name="Kamisugi Y."/>
            <person name="Tanahashi T."/>
            <person name="Sakakibara K."/>
            <person name="Fujita T."/>
            <person name="Oishi K."/>
            <person name="Shin-I T."/>
            <person name="Kuroki Y."/>
            <person name="Toyoda A."/>
            <person name="Suzuki Y."/>
            <person name="Hashimoto A."/>
            <person name="Yamaguchi K."/>
            <person name="Sugano A."/>
            <person name="Kohara Y."/>
            <person name="Fujiyama A."/>
            <person name="Anterola A."/>
            <person name="Aoki S."/>
            <person name="Ashton N."/>
            <person name="Barbazuk W.B."/>
            <person name="Barker E."/>
            <person name="Bennetzen J."/>
            <person name="Bezanilla M."/>
            <person name="Blankenship R."/>
            <person name="Cho S.H."/>
            <person name="Dutcher S."/>
            <person name="Estelle M."/>
            <person name="Fawcett J.A."/>
            <person name="Gundlach H."/>
            <person name="Hanada K."/>
            <person name="Heyl A."/>
            <person name="Hicks K.A."/>
            <person name="Hugh J."/>
            <person name="Lohr M."/>
            <person name="Mayer K."/>
            <person name="Melkozernov A."/>
            <person name="Murata T."/>
            <person name="Nelson D."/>
            <person name="Pils B."/>
            <person name="Prigge M."/>
            <person name="Reiss B."/>
            <person name="Renner T."/>
            <person name="Rombauts S."/>
            <person name="Rushton P."/>
            <person name="Sanderfoot A."/>
            <person name="Schween G."/>
            <person name="Shiu S.-H."/>
            <person name="Stueber K."/>
            <person name="Theodoulou F.L."/>
            <person name="Tu H."/>
            <person name="Van de Peer Y."/>
            <person name="Verrier P.J."/>
            <person name="Waters E."/>
            <person name="Wood A."/>
            <person name="Yang L."/>
            <person name="Cove D."/>
            <person name="Cuming A."/>
            <person name="Hasebe M."/>
            <person name="Lucas S."/>
            <person name="Mishler D.B."/>
            <person name="Reski R."/>
            <person name="Grigoriev I."/>
            <person name="Quatrano R.S."/>
            <person name="Boore J.L."/>
        </authorList>
    </citation>
    <scope>NUCLEOTIDE SEQUENCE [LARGE SCALE GENOMIC DNA]</scope>
    <source>
        <strain evidence="11 12">cv. Gransden 2004</strain>
    </source>
</reference>
<dbReference type="FunFam" id="3.40.50.1400:FF:000006">
    <property type="entry name" value="Ferrochelatase"/>
    <property type="match status" value="1"/>
</dbReference>
<evidence type="ECO:0000256" key="4">
    <source>
        <dbReference type="ARBA" id="ARBA00023004"/>
    </source>
</evidence>
<keyword evidence="4 9" id="KW-0408">Iron</keyword>
<evidence type="ECO:0000313" key="11">
    <source>
        <dbReference type="EnsemblPlants" id="Pp3c11_6350V3.1"/>
    </source>
</evidence>
<dbReference type="Gramene" id="Pp3c11_6350V3.1">
    <property type="protein sequence ID" value="Pp3c11_6350V3.1"/>
    <property type="gene ID" value="Pp3c11_6350"/>
</dbReference>
<name>A0A2K1JTP6_PHYPA</name>
<dbReference type="FunCoup" id="A0A2K1JTP6">
    <property type="interactions" value="3571"/>
</dbReference>
<comment type="catalytic activity">
    <reaction evidence="8 9">
        <text>heme b + 2 H(+) = protoporphyrin IX + Fe(2+)</text>
        <dbReference type="Rhea" id="RHEA:22584"/>
        <dbReference type="ChEBI" id="CHEBI:15378"/>
        <dbReference type="ChEBI" id="CHEBI:29033"/>
        <dbReference type="ChEBI" id="CHEBI:57306"/>
        <dbReference type="ChEBI" id="CHEBI:60344"/>
        <dbReference type="EC" id="4.98.1.1"/>
    </reaction>
</comment>
<proteinExistence type="inferred from homology"/>
<keyword evidence="9" id="KW-0150">Chloroplast</keyword>
<comment type="similarity">
    <text evidence="3 9">Belongs to the ferrochelatase family.</text>
</comment>
<dbReference type="PANTHER" id="PTHR11108">
    <property type="entry name" value="FERROCHELATASE"/>
    <property type="match status" value="1"/>
</dbReference>
<dbReference type="EMBL" id="ABEU02000011">
    <property type="protein sequence ID" value="PNR44898.1"/>
    <property type="molecule type" value="Genomic_DNA"/>
</dbReference>
<dbReference type="InterPro" id="IPR019772">
    <property type="entry name" value="Ferrochelatase_AS"/>
</dbReference>
<dbReference type="PROSITE" id="PS00534">
    <property type="entry name" value="FERROCHELATASE"/>
    <property type="match status" value="1"/>
</dbReference>
<evidence type="ECO:0000256" key="3">
    <source>
        <dbReference type="ARBA" id="ARBA00007718"/>
    </source>
</evidence>
<evidence type="ECO:0000256" key="1">
    <source>
        <dbReference type="ARBA" id="ARBA00004229"/>
    </source>
</evidence>
<gene>
    <name evidence="10" type="ORF">PHYPA_014668</name>
</gene>
<dbReference type="Gene3D" id="3.40.50.1400">
    <property type="match status" value="2"/>
</dbReference>
<evidence type="ECO:0000313" key="12">
    <source>
        <dbReference type="Proteomes" id="UP000006727"/>
    </source>
</evidence>
<dbReference type="InParanoid" id="A0A2K1JTP6"/>
<protein>
    <recommendedName>
        <fullName evidence="9">Ferrochelatase</fullName>
        <ecNumber evidence="9">4.98.1.1</ecNumber>
    </recommendedName>
</protein>
<dbReference type="Proteomes" id="UP000006727">
    <property type="component" value="Chromosome 11"/>
</dbReference>
<keyword evidence="5 9" id="KW-0350">Heme biosynthesis</keyword>
<dbReference type="CDD" id="cd03411">
    <property type="entry name" value="Ferrochelatase_N"/>
    <property type="match status" value="1"/>
</dbReference>
<reference evidence="10 12" key="2">
    <citation type="journal article" date="2018" name="Plant J.">
        <title>The Physcomitrella patens chromosome-scale assembly reveals moss genome structure and evolution.</title>
        <authorList>
            <person name="Lang D."/>
            <person name="Ullrich K.K."/>
            <person name="Murat F."/>
            <person name="Fuchs J."/>
            <person name="Jenkins J."/>
            <person name="Haas F.B."/>
            <person name="Piednoel M."/>
            <person name="Gundlach H."/>
            <person name="Van Bel M."/>
            <person name="Meyberg R."/>
            <person name="Vives C."/>
            <person name="Morata J."/>
            <person name="Symeonidi A."/>
            <person name="Hiss M."/>
            <person name="Muchero W."/>
            <person name="Kamisugi Y."/>
            <person name="Saleh O."/>
            <person name="Blanc G."/>
            <person name="Decker E.L."/>
            <person name="van Gessel N."/>
            <person name="Grimwood J."/>
            <person name="Hayes R.D."/>
            <person name="Graham S.W."/>
            <person name="Gunter L.E."/>
            <person name="McDaniel S.F."/>
            <person name="Hoernstein S.N.W."/>
            <person name="Larsson A."/>
            <person name="Li F.W."/>
            <person name="Perroud P.F."/>
            <person name="Phillips J."/>
            <person name="Ranjan P."/>
            <person name="Rokshar D.S."/>
            <person name="Rothfels C.J."/>
            <person name="Schneider L."/>
            <person name="Shu S."/>
            <person name="Stevenson D.W."/>
            <person name="Thummler F."/>
            <person name="Tillich M."/>
            <person name="Villarreal Aguilar J.C."/>
            <person name="Widiez T."/>
            <person name="Wong G.K."/>
            <person name="Wymore A."/>
            <person name="Zhang Y."/>
            <person name="Zimmer A.D."/>
            <person name="Quatrano R.S."/>
            <person name="Mayer K.F.X."/>
            <person name="Goodstein D."/>
            <person name="Casacuberta J.M."/>
            <person name="Vandepoele K."/>
            <person name="Reski R."/>
            <person name="Cuming A.C."/>
            <person name="Tuskan G.A."/>
            <person name="Maumus F."/>
            <person name="Salse J."/>
            <person name="Schmutz J."/>
            <person name="Rensing S.A."/>
        </authorList>
    </citation>
    <scope>NUCLEOTIDE SEQUENCE [LARGE SCALE GENOMIC DNA]</scope>
    <source>
        <strain evidence="11 12">cv. Gransden 2004</strain>
    </source>
</reference>
<dbReference type="GO" id="GO:0005739">
    <property type="term" value="C:mitochondrion"/>
    <property type="evidence" value="ECO:0000318"/>
    <property type="project" value="GO_Central"/>
</dbReference>
<dbReference type="NCBIfam" id="TIGR00109">
    <property type="entry name" value="hemH"/>
    <property type="match status" value="1"/>
</dbReference>
<evidence type="ECO:0000313" key="10">
    <source>
        <dbReference type="EMBL" id="PNR44898.1"/>
    </source>
</evidence>
<keyword evidence="12" id="KW-1185">Reference proteome</keyword>
<dbReference type="InterPro" id="IPR001015">
    <property type="entry name" value="Ferrochelatase"/>
</dbReference>
<keyword evidence="9" id="KW-0934">Plastid</keyword>
<dbReference type="PANTHER" id="PTHR11108:SF1">
    <property type="entry name" value="FERROCHELATASE, MITOCHONDRIAL"/>
    <property type="match status" value="1"/>
</dbReference>
<dbReference type="Pfam" id="PF00762">
    <property type="entry name" value="Ferrochelatase"/>
    <property type="match status" value="1"/>
</dbReference>
<dbReference type="InterPro" id="IPR033659">
    <property type="entry name" value="Ferrochelatase_N"/>
</dbReference>
<dbReference type="GO" id="GO:0004325">
    <property type="term" value="F:ferrochelatase activity"/>
    <property type="evidence" value="ECO:0000318"/>
    <property type="project" value="GO_Central"/>
</dbReference>
<dbReference type="STRING" id="3218.A0A2K1JTP6"/>
<evidence type="ECO:0000256" key="7">
    <source>
        <dbReference type="ARBA" id="ARBA00023244"/>
    </source>
</evidence>
<dbReference type="PaxDb" id="3218-PP1S364_8V6.1"/>
<dbReference type="EC" id="4.98.1.1" evidence="9"/>
<accession>A0A2K1JTP6</accession>
<evidence type="ECO:0000256" key="6">
    <source>
        <dbReference type="ARBA" id="ARBA00023239"/>
    </source>
</evidence>
<dbReference type="CDD" id="cd00419">
    <property type="entry name" value="Ferrochelatase_C"/>
    <property type="match status" value="1"/>
</dbReference>
<organism evidence="10">
    <name type="scientific">Physcomitrium patens</name>
    <name type="common">Spreading-leaved earth moss</name>
    <name type="synonym">Physcomitrella patens</name>
    <dbReference type="NCBI Taxonomy" id="3218"/>
    <lineage>
        <taxon>Eukaryota</taxon>
        <taxon>Viridiplantae</taxon>
        <taxon>Streptophyta</taxon>
        <taxon>Embryophyta</taxon>
        <taxon>Bryophyta</taxon>
        <taxon>Bryophytina</taxon>
        <taxon>Bryopsida</taxon>
        <taxon>Funariidae</taxon>
        <taxon>Funariales</taxon>
        <taxon>Funariaceae</taxon>
        <taxon>Physcomitrium</taxon>
    </lineage>
</organism>
<comment type="function">
    <text evidence="9">Catalyzes the ferrous insertion into protoporphyrin IX.</text>
</comment>
<dbReference type="GO" id="GO:0006783">
    <property type="term" value="P:heme biosynthetic process"/>
    <property type="evidence" value="ECO:0000318"/>
    <property type="project" value="GO_Central"/>
</dbReference>
<reference evidence="11" key="3">
    <citation type="submission" date="2020-12" db="UniProtKB">
        <authorList>
            <consortium name="EnsemblPlants"/>
        </authorList>
    </citation>
    <scope>IDENTIFICATION</scope>
</reference>
<dbReference type="InterPro" id="IPR033644">
    <property type="entry name" value="Ferrochelatase_C"/>
</dbReference>
<dbReference type="GO" id="GO:0009507">
    <property type="term" value="C:chloroplast"/>
    <property type="evidence" value="ECO:0007669"/>
    <property type="project" value="UniProtKB-SubCell"/>
</dbReference>
<comment type="pathway">
    <text evidence="2 9">Porphyrin-containing compound metabolism; protoheme biosynthesis; protoheme from protoporphyrin-IX: step 1/1.</text>
</comment>
<evidence type="ECO:0000256" key="2">
    <source>
        <dbReference type="ARBA" id="ARBA00004943"/>
    </source>
</evidence>
<sequence length="504" mass="55623">MASTMSLQPLVLSSCSRSQEAVGSDFIGFPDINEAPWKSSTSNSRKCCAVRASDSAVIRDVVASVNEEVEVIAPEDLQIANSKQKEDPERVGVLLLNVGGPDTLEDVQPFLYNLFADPDIIRLPRLFSFLQRPLATFISTLRAPKSAVGYAAIGGGSPLRQITNEQDAEALTAALQSKDLPARVYVGMRYWHPFTEDAINQIKKDGITRLVVLPLYPQFSISTSGYSLRLLESIFMEDEYLANMQHTVIPSWYNRDGYLQSMATLIEKELVKIEKPEEVHIFFSAHGVPVAYVEEAGDPYKAEMEECVQLIMAAVKGRGIRCPHTLAYQSRVGPVEWLKPYTDVTIKELGKRGVKSLLAVPVSFVCEHIETLEEIDMEYRELALESGIKNWGRVPELGCEPGFISDLADAIIEALPYVGAMNVSSLEARQSLVPLGSVEQLLVTYDTLRRGLPAPVAMGEWGWTKSVETWNGRAALVTVVTLLILEVTSGEGVLHQLGILPLFH</sequence>
<dbReference type="UniPathway" id="UPA00252">
    <property type="reaction ID" value="UER00325"/>
</dbReference>
<evidence type="ECO:0000256" key="9">
    <source>
        <dbReference type="RuleBase" id="RU000607"/>
    </source>
</evidence>
<dbReference type="SUPFAM" id="SSF103511">
    <property type="entry name" value="Chlorophyll a-b binding protein"/>
    <property type="match status" value="1"/>
</dbReference>
<evidence type="ECO:0000256" key="5">
    <source>
        <dbReference type="ARBA" id="ARBA00023133"/>
    </source>
</evidence>
<keyword evidence="6 9" id="KW-0456">Lyase</keyword>
<keyword evidence="7 9" id="KW-0627">Porphyrin biosynthesis</keyword>
<comment type="subcellular location">
    <subcellularLocation>
        <location evidence="1 9">Plastid</location>
        <location evidence="1 9">Chloroplast</location>
    </subcellularLocation>
</comment>